<evidence type="ECO:0000313" key="2">
    <source>
        <dbReference type="Proteomes" id="UP000823773"/>
    </source>
</evidence>
<gene>
    <name evidence="1" type="ORF">J2Z19_005752</name>
</gene>
<name>A0ACC5T4K1_ENSAD</name>
<accession>A0ACC5T4K1</accession>
<proteinExistence type="predicted"/>
<sequence length="320" mass="32555">MLFAVLVGLALVLMLVSLSSGRLPVAATDIWAALVGGASPNVRMVVVEWRLPRVLLALLLGMALGLSGAIFQSLTRNPLGSPDVIGFSTGSYSGALVAMLILGGGPQEMGVGAVIGGLATAMIVYAFAWKNGIQGFRLIIVGIGVSAMLGAFNLWLMRQADLPAALAAAIWGAGTLNGLGQSDVNLVAAVLLALMPLTIALARPMRQLELGDDLAVSTGVSAGVTRLALLLLGVALMATVTAVSGPIAFAALAAPQIARRLAHAPGVPLASSALVGGLMLLAADWLAQHAFASPLPVGTMTVSIGGLYFVGLLLREIRRS</sequence>
<reference evidence="1" key="1">
    <citation type="submission" date="2021-03" db="EMBL/GenBank/DDBJ databases">
        <title>Genomic Encyclopedia of Type Strains, Phase IV (KMG-IV): sequencing the most valuable type-strain genomes for metagenomic binning, comparative biology and taxonomic classification.</title>
        <authorList>
            <person name="Goeker M."/>
        </authorList>
    </citation>
    <scope>NUCLEOTIDE SEQUENCE</scope>
    <source>
        <strain evidence="1">DSM 18131</strain>
    </source>
</reference>
<dbReference type="Proteomes" id="UP000823773">
    <property type="component" value="Unassembled WGS sequence"/>
</dbReference>
<comment type="caution">
    <text evidence="1">The sequence shown here is derived from an EMBL/GenBank/DDBJ whole genome shotgun (WGS) entry which is preliminary data.</text>
</comment>
<dbReference type="EMBL" id="JAGGJR010000014">
    <property type="protein sequence ID" value="MBP1876003.1"/>
    <property type="molecule type" value="Genomic_DNA"/>
</dbReference>
<evidence type="ECO:0000313" key="1">
    <source>
        <dbReference type="EMBL" id="MBP1876003.1"/>
    </source>
</evidence>
<protein>
    <submittedName>
        <fullName evidence="1">Iron complex transport system permease protein</fullName>
    </submittedName>
</protein>
<keyword evidence="2" id="KW-1185">Reference proteome</keyword>
<organism evidence="1 2">
    <name type="scientific">Ensifer adhaerens</name>
    <name type="common">Sinorhizobium morelense</name>
    <dbReference type="NCBI Taxonomy" id="106592"/>
    <lineage>
        <taxon>Bacteria</taxon>
        <taxon>Pseudomonadati</taxon>
        <taxon>Pseudomonadota</taxon>
        <taxon>Alphaproteobacteria</taxon>
        <taxon>Hyphomicrobiales</taxon>
        <taxon>Rhizobiaceae</taxon>
        <taxon>Sinorhizobium/Ensifer group</taxon>
        <taxon>Ensifer</taxon>
    </lineage>
</organism>